<sequence>MHDYGLTHAMSSSFSQTKRQRLSRGPLKVVGSGLFAIRASQVLRCCLPCDARHEILGRTQRWLLTFASGKSHLRKGRDKDGLRSSAFVSQVQVLRLGIEEDAAGEEASTAAFVGLSSVLEVEGSPRGSQPQWSSICPLSNIRYKQKKKVKNSPSTALRSHIYPSGH</sequence>
<reference evidence="2 3" key="1">
    <citation type="submission" date="2022-12" db="EMBL/GenBank/DDBJ databases">
        <title>Chromosome-scale assembly of the Ensete ventricosum genome.</title>
        <authorList>
            <person name="Dussert Y."/>
            <person name="Stocks J."/>
            <person name="Wendawek A."/>
            <person name="Woldeyes F."/>
            <person name="Nichols R.A."/>
            <person name="Borrell J.S."/>
        </authorList>
    </citation>
    <scope>NUCLEOTIDE SEQUENCE [LARGE SCALE GENOMIC DNA]</scope>
    <source>
        <strain evidence="3">cv. Maze</strain>
        <tissue evidence="2">Seeds</tissue>
    </source>
</reference>
<protein>
    <recommendedName>
        <fullName evidence="4">DUF4005 domain-containing protein</fullName>
    </recommendedName>
</protein>
<dbReference type="AlphaFoldDB" id="A0AAV8QV81"/>
<comment type="caution">
    <text evidence="2">The sequence shown here is derived from an EMBL/GenBank/DDBJ whole genome shotgun (WGS) entry which is preliminary data.</text>
</comment>
<organism evidence="2 3">
    <name type="scientific">Ensete ventricosum</name>
    <name type="common">Abyssinian banana</name>
    <name type="synonym">Musa ensete</name>
    <dbReference type="NCBI Taxonomy" id="4639"/>
    <lineage>
        <taxon>Eukaryota</taxon>
        <taxon>Viridiplantae</taxon>
        <taxon>Streptophyta</taxon>
        <taxon>Embryophyta</taxon>
        <taxon>Tracheophyta</taxon>
        <taxon>Spermatophyta</taxon>
        <taxon>Magnoliopsida</taxon>
        <taxon>Liliopsida</taxon>
        <taxon>Zingiberales</taxon>
        <taxon>Musaceae</taxon>
        <taxon>Ensete</taxon>
    </lineage>
</organism>
<dbReference type="EMBL" id="JAQQAF010000005">
    <property type="protein sequence ID" value="KAJ8485791.1"/>
    <property type="molecule type" value="Genomic_DNA"/>
</dbReference>
<evidence type="ECO:0000256" key="1">
    <source>
        <dbReference type="SAM" id="MobiDB-lite"/>
    </source>
</evidence>
<keyword evidence="3" id="KW-1185">Reference proteome</keyword>
<accession>A0AAV8QV81</accession>
<name>A0AAV8QV81_ENSVE</name>
<proteinExistence type="predicted"/>
<evidence type="ECO:0000313" key="3">
    <source>
        <dbReference type="Proteomes" id="UP001222027"/>
    </source>
</evidence>
<evidence type="ECO:0000313" key="2">
    <source>
        <dbReference type="EMBL" id="KAJ8485791.1"/>
    </source>
</evidence>
<evidence type="ECO:0008006" key="4">
    <source>
        <dbReference type="Google" id="ProtNLM"/>
    </source>
</evidence>
<gene>
    <name evidence="2" type="ORF">OPV22_018276</name>
</gene>
<feature type="region of interest" description="Disordered" evidence="1">
    <location>
        <begin position="147"/>
        <end position="166"/>
    </location>
</feature>
<dbReference type="Proteomes" id="UP001222027">
    <property type="component" value="Unassembled WGS sequence"/>
</dbReference>